<feature type="compositionally biased region" description="Basic and acidic residues" evidence="1">
    <location>
        <begin position="112"/>
        <end position="121"/>
    </location>
</feature>
<feature type="compositionally biased region" description="Low complexity" evidence="1">
    <location>
        <begin position="64"/>
        <end position="83"/>
    </location>
</feature>
<reference evidence="3 4" key="1">
    <citation type="submission" date="2021-06" db="EMBL/GenBank/DDBJ databases">
        <title>Ecological speciation of a Streptomyces species isolated from different habitats and geographic origins.</title>
        <authorList>
            <person name="Wang J."/>
        </authorList>
    </citation>
    <scope>NUCLEOTIDE SEQUENCE [LARGE SCALE GENOMIC DNA]</scope>
    <source>
        <strain evidence="3 4">FXJ8.012</strain>
    </source>
</reference>
<sequence length="166" mass="16679">MRPEHDTAPDHDTFPAHRAARTRRGTPPRRPAPRTAPHRTAATALGVLLAVLLALVPAWPAAGAQAAPQAGGAAPVAAGAAVPHPDLDLHADDGCTPVCASPVRARHDHLGERPAAPDHHAAAAARGTGTADRILTRTSAAPGPVLVSPGRASHDSGRAPPGPSGT</sequence>
<dbReference type="EMBL" id="JAHSTP010000004">
    <property type="protein sequence ID" value="MBZ6152178.1"/>
    <property type="molecule type" value="Genomic_DNA"/>
</dbReference>
<feature type="region of interest" description="Disordered" evidence="1">
    <location>
        <begin position="1"/>
        <end position="37"/>
    </location>
</feature>
<feature type="compositionally biased region" description="Basic and acidic residues" evidence="1">
    <location>
        <begin position="1"/>
        <end position="15"/>
    </location>
</feature>
<evidence type="ECO:0000256" key="2">
    <source>
        <dbReference type="SAM" id="Phobius"/>
    </source>
</evidence>
<accession>A0ABS7W411</accession>
<keyword evidence="2" id="KW-0472">Membrane</keyword>
<evidence type="ECO:0000256" key="1">
    <source>
        <dbReference type="SAM" id="MobiDB-lite"/>
    </source>
</evidence>
<name>A0ABS7W411_STROV</name>
<feature type="region of interest" description="Disordered" evidence="1">
    <location>
        <begin position="112"/>
        <end position="166"/>
    </location>
</feature>
<gene>
    <name evidence="3" type="ORF">KVH32_13555</name>
</gene>
<dbReference type="RefSeq" id="WP_070389447.1">
    <property type="nucleotide sequence ID" value="NZ_BNEG01000003.1"/>
</dbReference>
<evidence type="ECO:0000313" key="3">
    <source>
        <dbReference type="EMBL" id="MBZ6152178.1"/>
    </source>
</evidence>
<feature type="region of interest" description="Disordered" evidence="1">
    <location>
        <begin position="64"/>
        <end position="85"/>
    </location>
</feature>
<evidence type="ECO:0000313" key="4">
    <source>
        <dbReference type="Proteomes" id="UP000758701"/>
    </source>
</evidence>
<protein>
    <submittedName>
        <fullName evidence="3">Uncharacterized protein</fullName>
    </submittedName>
</protein>
<keyword evidence="2" id="KW-0812">Transmembrane</keyword>
<keyword evidence="4" id="KW-1185">Reference proteome</keyword>
<dbReference type="Proteomes" id="UP000758701">
    <property type="component" value="Unassembled WGS sequence"/>
</dbReference>
<proteinExistence type="predicted"/>
<keyword evidence="2" id="KW-1133">Transmembrane helix</keyword>
<feature type="compositionally biased region" description="Low complexity" evidence="1">
    <location>
        <begin position="122"/>
        <end position="132"/>
    </location>
</feature>
<organism evidence="3 4">
    <name type="scientific">Streptomyces olivaceus</name>
    <dbReference type="NCBI Taxonomy" id="47716"/>
    <lineage>
        <taxon>Bacteria</taxon>
        <taxon>Bacillati</taxon>
        <taxon>Actinomycetota</taxon>
        <taxon>Actinomycetes</taxon>
        <taxon>Kitasatosporales</taxon>
        <taxon>Streptomycetaceae</taxon>
        <taxon>Streptomyces</taxon>
    </lineage>
</organism>
<feature type="transmembrane region" description="Helical" evidence="2">
    <location>
        <begin position="40"/>
        <end position="59"/>
    </location>
</feature>
<comment type="caution">
    <text evidence="3">The sequence shown here is derived from an EMBL/GenBank/DDBJ whole genome shotgun (WGS) entry which is preliminary data.</text>
</comment>
<feature type="compositionally biased region" description="Basic residues" evidence="1">
    <location>
        <begin position="18"/>
        <end position="27"/>
    </location>
</feature>